<dbReference type="EMBL" id="KZ288338">
    <property type="protein sequence ID" value="PBC27820.1"/>
    <property type="molecule type" value="Genomic_DNA"/>
</dbReference>
<accession>A0A2A3E7Z7</accession>
<organism evidence="2 3">
    <name type="scientific">Apis cerana cerana</name>
    <name type="common">Oriental honeybee</name>
    <dbReference type="NCBI Taxonomy" id="94128"/>
    <lineage>
        <taxon>Eukaryota</taxon>
        <taxon>Metazoa</taxon>
        <taxon>Ecdysozoa</taxon>
        <taxon>Arthropoda</taxon>
        <taxon>Hexapoda</taxon>
        <taxon>Insecta</taxon>
        <taxon>Pterygota</taxon>
        <taxon>Neoptera</taxon>
        <taxon>Endopterygota</taxon>
        <taxon>Hymenoptera</taxon>
        <taxon>Apocrita</taxon>
        <taxon>Aculeata</taxon>
        <taxon>Apoidea</taxon>
        <taxon>Anthophila</taxon>
        <taxon>Apidae</taxon>
        <taxon>Apis</taxon>
    </lineage>
</organism>
<keyword evidence="3" id="KW-1185">Reference proteome</keyword>
<evidence type="ECO:0000313" key="2">
    <source>
        <dbReference type="EMBL" id="PBC27820.1"/>
    </source>
</evidence>
<evidence type="ECO:0000313" key="3">
    <source>
        <dbReference type="Proteomes" id="UP000242457"/>
    </source>
</evidence>
<dbReference type="Proteomes" id="UP000242457">
    <property type="component" value="Unassembled WGS sequence"/>
</dbReference>
<name>A0A2A3E7Z7_APICC</name>
<feature type="transmembrane region" description="Helical" evidence="1">
    <location>
        <begin position="447"/>
        <end position="468"/>
    </location>
</feature>
<gene>
    <name evidence="2" type="ORF">APICC_06724</name>
</gene>
<dbReference type="OrthoDB" id="8196393at2759"/>
<proteinExistence type="predicted"/>
<dbReference type="STRING" id="94128.A0A2A3E7Z7"/>
<keyword evidence="1" id="KW-0472">Membrane</keyword>
<evidence type="ECO:0000256" key="1">
    <source>
        <dbReference type="SAM" id="Phobius"/>
    </source>
</evidence>
<keyword evidence="1" id="KW-0812">Transmembrane</keyword>
<keyword evidence="1" id="KW-1133">Transmembrane helix</keyword>
<reference evidence="2 3" key="1">
    <citation type="submission" date="2014-07" db="EMBL/GenBank/DDBJ databases">
        <title>Genomic and transcriptomic analysis on Apis cerana provide comprehensive insights into honey bee biology.</title>
        <authorList>
            <person name="Diao Q."/>
            <person name="Sun L."/>
            <person name="Zheng H."/>
            <person name="Zheng H."/>
            <person name="Xu S."/>
            <person name="Wang S."/>
            <person name="Zeng Z."/>
            <person name="Hu F."/>
            <person name="Su S."/>
            <person name="Wu J."/>
        </authorList>
    </citation>
    <scope>NUCLEOTIDE SEQUENCE [LARGE SCALE GENOMIC DNA]</scope>
    <source>
        <tissue evidence="2">Pupae without intestine</tissue>
    </source>
</reference>
<sequence>MQRWLLDEPASNLCSNDYQPQIIKEINFRIEADSLEAAYVSRFIVGLSTITRNNLRKCCRTSTSSGYSSHSLPLSAGSYSCYISEVSNQNFFRSIPLTIKEQFNEGLAIIHESETNPRPIWPTTFFNSRDLYQNNENPEYDTLYTYCGCGCAYTYSYCDWDYEKSINMSAHEVLLELSQTLDSMIEGKNIMTSEEILQNISYQIAQGIDFKGEFYEYVYHNSSFLPSKRSFLNDRNPYELSRNKNSSSKINPVNSKLYNNTRNSHLYNPWYTCLCTCEHTCRFLSSKNDQENAMNDELKRKKSPPLMLLMDNQYEKIKSELLQNNIDNSKSYGCKCLNHSIFHNKKIKNVYMNRYIKNDIKETININEETKQDRNKISNDSEYSNQLECSDGDSFNKDRIFSSNKNNWNYRMQGFAENLDFTLDVSRAERLGHVIAKAKRKRQWCRILIAFFGLVFFILSVVIVSLSVTKGRKVFGIPYPSTLRIFSTLYH</sequence>
<protein>
    <submittedName>
        <fullName evidence="2">Uncharacterized protein</fullName>
    </submittedName>
</protein>
<dbReference type="AlphaFoldDB" id="A0A2A3E7Z7"/>